<dbReference type="PANTHER" id="PTHR30292">
    <property type="entry name" value="UNCHARACTERIZED PROTEIN YBGL-RELATED"/>
    <property type="match status" value="1"/>
</dbReference>
<comment type="function">
    <text evidence="1">Catalyzes the cleavage of 5-oxoproline to form L-glutamate coupled to the hydrolysis of ATP to ADP and inorganic phosphate.</text>
</comment>
<dbReference type="EC" id="3.5.2.9" evidence="1"/>
<accession>A0A0R1W5L2</accession>
<evidence type="ECO:0000313" key="3">
    <source>
        <dbReference type="Proteomes" id="UP000051820"/>
    </source>
</evidence>
<reference evidence="2 3" key="1">
    <citation type="journal article" date="2015" name="Genome Announc.">
        <title>Expanding the biotechnology potential of lactobacilli through comparative genomics of 213 strains and associated genera.</title>
        <authorList>
            <person name="Sun Z."/>
            <person name="Harris H.M."/>
            <person name="McCann A."/>
            <person name="Guo C."/>
            <person name="Argimon S."/>
            <person name="Zhang W."/>
            <person name="Yang X."/>
            <person name="Jeffery I.B."/>
            <person name="Cooney J.C."/>
            <person name="Kagawa T.F."/>
            <person name="Liu W."/>
            <person name="Song Y."/>
            <person name="Salvetti E."/>
            <person name="Wrobel A."/>
            <person name="Rasinkangas P."/>
            <person name="Parkhill J."/>
            <person name="Rea M.C."/>
            <person name="O'Sullivan O."/>
            <person name="Ritari J."/>
            <person name="Douillard F.P."/>
            <person name="Paul Ross R."/>
            <person name="Yang R."/>
            <person name="Briner A.E."/>
            <person name="Felis G.E."/>
            <person name="de Vos W.M."/>
            <person name="Barrangou R."/>
            <person name="Klaenhammer T.R."/>
            <person name="Caufield P.W."/>
            <person name="Cui Y."/>
            <person name="Zhang H."/>
            <person name="O'Toole P.W."/>
        </authorList>
    </citation>
    <scope>NUCLEOTIDE SEQUENCE [LARGE SCALE GENOMIC DNA]</scope>
    <source>
        <strain evidence="2 3">DSM 5007</strain>
    </source>
</reference>
<keyword evidence="1" id="KW-0067">ATP-binding</keyword>
<dbReference type="GO" id="GO:0005524">
    <property type="term" value="F:ATP binding"/>
    <property type="evidence" value="ECO:0007669"/>
    <property type="project" value="UniProtKB-UniRule"/>
</dbReference>
<dbReference type="InterPro" id="IPR011330">
    <property type="entry name" value="Glyco_hydro/deAcase_b/a-brl"/>
</dbReference>
<dbReference type="AlphaFoldDB" id="A0A0R1W5L2"/>
<dbReference type="Gene3D" id="3.20.20.370">
    <property type="entry name" value="Glycoside hydrolase/deacetylase"/>
    <property type="match status" value="1"/>
</dbReference>
<comment type="catalytic activity">
    <reaction evidence="1">
        <text>5-oxo-L-proline + ATP + 2 H2O = L-glutamate + ADP + phosphate + H(+)</text>
        <dbReference type="Rhea" id="RHEA:10348"/>
        <dbReference type="ChEBI" id="CHEBI:15377"/>
        <dbReference type="ChEBI" id="CHEBI:15378"/>
        <dbReference type="ChEBI" id="CHEBI:29985"/>
        <dbReference type="ChEBI" id="CHEBI:30616"/>
        <dbReference type="ChEBI" id="CHEBI:43474"/>
        <dbReference type="ChEBI" id="CHEBI:58402"/>
        <dbReference type="ChEBI" id="CHEBI:456216"/>
        <dbReference type="EC" id="3.5.2.9"/>
    </reaction>
</comment>
<dbReference type="NCBIfam" id="NF003814">
    <property type="entry name" value="PRK05406.1-3"/>
    <property type="match status" value="1"/>
</dbReference>
<keyword evidence="1" id="KW-0378">Hydrolase</keyword>
<keyword evidence="3" id="KW-1185">Reference proteome</keyword>
<dbReference type="eggNOG" id="COG1540">
    <property type="taxonomic scope" value="Bacteria"/>
</dbReference>
<evidence type="ECO:0000256" key="1">
    <source>
        <dbReference type="HAMAP-Rule" id="MF_00691"/>
    </source>
</evidence>
<dbReference type="Pfam" id="PF03746">
    <property type="entry name" value="LamB_YcsF"/>
    <property type="match status" value="1"/>
</dbReference>
<proteinExistence type="inferred from homology"/>
<organism evidence="2 3">
    <name type="scientific">Paucilactobacillus suebicus DSM 5007 = KCTC 3549</name>
    <dbReference type="NCBI Taxonomy" id="1423807"/>
    <lineage>
        <taxon>Bacteria</taxon>
        <taxon>Bacillati</taxon>
        <taxon>Bacillota</taxon>
        <taxon>Bacilli</taxon>
        <taxon>Lactobacillales</taxon>
        <taxon>Lactobacillaceae</taxon>
        <taxon>Paucilactobacillus</taxon>
    </lineage>
</organism>
<keyword evidence="1" id="KW-0547">Nucleotide-binding</keyword>
<dbReference type="PATRIC" id="fig|1423807.3.peg.1988"/>
<dbReference type="GO" id="GO:0005975">
    <property type="term" value="P:carbohydrate metabolic process"/>
    <property type="evidence" value="ECO:0007669"/>
    <property type="project" value="InterPro"/>
</dbReference>
<dbReference type="SUPFAM" id="SSF88713">
    <property type="entry name" value="Glycoside hydrolase/deacetylase"/>
    <property type="match status" value="1"/>
</dbReference>
<dbReference type="Proteomes" id="UP000051820">
    <property type="component" value="Unassembled WGS sequence"/>
</dbReference>
<dbReference type="CDD" id="cd10787">
    <property type="entry name" value="LamB_YcsF_like"/>
    <property type="match status" value="1"/>
</dbReference>
<dbReference type="OrthoDB" id="9773478at2"/>
<dbReference type="GO" id="GO:0017168">
    <property type="term" value="F:5-oxoprolinase (ATP-hydrolyzing) activity"/>
    <property type="evidence" value="ECO:0007669"/>
    <property type="project" value="UniProtKB-UniRule"/>
</dbReference>
<dbReference type="PANTHER" id="PTHR30292:SF0">
    <property type="entry name" value="5-OXOPROLINASE SUBUNIT A"/>
    <property type="match status" value="1"/>
</dbReference>
<dbReference type="NCBIfam" id="NF003816">
    <property type="entry name" value="PRK05406.1-5"/>
    <property type="match status" value="1"/>
</dbReference>
<dbReference type="RefSeq" id="WP_010621979.1">
    <property type="nucleotide sequence ID" value="NZ_AZGF01000005.1"/>
</dbReference>
<protein>
    <recommendedName>
        <fullName evidence="1">5-oxoprolinase subunit A</fullName>
        <shortName evidence="1">5-OPase subunit A</shortName>
        <ecNumber evidence="1">3.5.2.9</ecNumber>
    </recommendedName>
    <alternativeName>
        <fullName evidence="1">5-oxoprolinase (ATP-hydrolyzing) subunit A</fullName>
    </alternativeName>
</protein>
<dbReference type="EMBL" id="AZGF01000005">
    <property type="protein sequence ID" value="KRM12757.1"/>
    <property type="molecule type" value="Genomic_DNA"/>
</dbReference>
<comment type="similarity">
    <text evidence="1">Belongs to the LamB/PxpA family.</text>
</comment>
<dbReference type="STRING" id="1423807.FD16_GL001935"/>
<dbReference type="InterPro" id="IPR005501">
    <property type="entry name" value="LamB/YcsF/PxpA-like"/>
</dbReference>
<gene>
    <name evidence="1" type="primary">pxpA</name>
    <name evidence="2" type="ORF">FD16_GL001935</name>
</gene>
<sequence length="249" mass="27198">MVQIDLNCDLGESFGRYKLGLDEQVLPYITSANIACGFHAGDPEVMEHTVDLASENHVALGAHPGFHDLEGFGRRQMQINPQTAEADVRYQVGALQAFSPNHKLHHVKPHGALYNMAAKDYDLASAICKGIYAVDHDLILIGLANSELIHAAKEIGLPYAQEVFADRNYEVDGSLMSRSKPNSVITDEDVAVARVIQMVEDHSLKAYDGTVIEMIPDTVCVHGDGIKAVAFVKKIHQALNNEGIEVKTV</sequence>
<comment type="subunit">
    <text evidence="1">Forms a complex composed of PxpA, PxpB and PxpC.</text>
</comment>
<evidence type="ECO:0000313" key="2">
    <source>
        <dbReference type="EMBL" id="KRM12757.1"/>
    </source>
</evidence>
<name>A0A0R1W5L2_9LACO</name>
<comment type="caution">
    <text evidence="2">The sequence shown here is derived from an EMBL/GenBank/DDBJ whole genome shotgun (WGS) entry which is preliminary data.</text>
</comment>
<dbReference type="HAMAP" id="MF_00691">
    <property type="entry name" value="PxpA"/>
    <property type="match status" value="1"/>
</dbReference>